<feature type="DNA-binding region" description="H-T-H motif" evidence="2">
    <location>
        <begin position="37"/>
        <end position="56"/>
    </location>
</feature>
<evidence type="ECO:0000256" key="1">
    <source>
        <dbReference type="ARBA" id="ARBA00023125"/>
    </source>
</evidence>
<name>A0ABT4TPY8_9ACTN</name>
<dbReference type="SUPFAM" id="SSF46689">
    <property type="entry name" value="Homeodomain-like"/>
    <property type="match status" value="1"/>
</dbReference>
<proteinExistence type="predicted"/>
<dbReference type="PRINTS" id="PR00455">
    <property type="entry name" value="HTHTETR"/>
</dbReference>
<protein>
    <submittedName>
        <fullName evidence="4">TetR/AcrR family transcriptional regulator</fullName>
    </submittedName>
</protein>
<dbReference type="InterPro" id="IPR009057">
    <property type="entry name" value="Homeodomain-like_sf"/>
</dbReference>
<dbReference type="InterPro" id="IPR041669">
    <property type="entry name" value="TetR_C_15"/>
</dbReference>
<evidence type="ECO:0000313" key="4">
    <source>
        <dbReference type="EMBL" id="MDA2806748.1"/>
    </source>
</evidence>
<dbReference type="InterPro" id="IPR001647">
    <property type="entry name" value="HTH_TetR"/>
</dbReference>
<organism evidence="4 5">
    <name type="scientific">Nocardiopsis suaedae</name>
    <dbReference type="NCBI Taxonomy" id="3018444"/>
    <lineage>
        <taxon>Bacteria</taxon>
        <taxon>Bacillati</taxon>
        <taxon>Actinomycetota</taxon>
        <taxon>Actinomycetes</taxon>
        <taxon>Streptosporangiales</taxon>
        <taxon>Nocardiopsidaceae</taxon>
        <taxon>Nocardiopsis</taxon>
    </lineage>
</organism>
<dbReference type="Proteomes" id="UP001165685">
    <property type="component" value="Unassembled WGS sequence"/>
</dbReference>
<dbReference type="InterPro" id="IPR023772">
    <property type="entry name" value="DNA-bd_HTH_TetR-type_CS"/>
</dbReference>
<keyword evidence="1 2" id="KW-0238">DNA-binding</keyword>
<dbReference type="RefSeq" id="WP_270679384.1">
    <property type="nucleotide sequence ID" value="NZ_JAQFWP010000040.1"/>
</dbReference>
<dbReference type="PANTHER" id="PTHR30055:SF226">
    <property type="entry name" value="HTH-TYPE TRANSCRIPTIONAL REGULATOR PKSA"/>
    <property type="match status" value="1"/>
</dbReference>
<evidence type="ECO:0000256" key="2">
    <source>
        <dbReference type="PROSITE-ProRule" id="PRU00335"/>
    </source>
</evidence>
<accession>A0ABT4TPY8</accession>
<dbReference type="PROSITE" id="PS01081">
    <property type="entry name" value="HTH_TETR_1"/>
    <property type="match status" value="1"/>
</dbReference>
<dbReference type="Pfam" id="PF00440">
    <property type="entry name" value="TetR_N"/>
    <property type="match status" value="1"/>
</dbReference>
<gene>
    <name evidence="4" type="ORF">O4U47_19725</name>
</gene>
<dbReference type="Gene3D" id="1.10.357.10">
    <property type="entry name" value="Tetracycline Repressor, domain 2"/>
    <property type="match status" value="1"/>
</dbReference>
<dbReference type="PROSITE" id="PS50977">
    <property type="entry name" value="HTH_TETR_2"/>
    <property type="match status" value="1"/>
</dbReference>
<reference evidence="4" key="1">
    <citation type="submission" date="2023-01" db="EMBL/GenBank/DDBJ databases">
        <title>Draft genome sequence of Nocardiopsis sp. LSu2-4 isolated from halophytes.</title>
        <authorList>
            <person name="Duangmal K."/>
            <person name="Chantavorakit T."/>
        </authorList>
    </citation>
    <scope>NUCLEOTIDE SEQUENCE</scope>
    <source>
        <strain evidence="4">LSu2-4</strain>
    </source>
</reference>
<dbReference type="Pfam" id="PF17918">
    <property type="entry name" value="TetR_C_15"/>
    <property type="match status" value="1"/>
</dbReference>
<comment type="caution">
    <text evidence="4">The sequence shown here is derived from an EMBL/GenBank/DDBJ whole genome shotgun (WGS) entry which is preliminary data.</text>
</comment>
<dbReference type="EMBL" id="JAQFWP010000040">
    <property type="protein sequence ID" value="MDA2806748.1"/>
    <property type="molecule type" value="Genomic_DNA"/>
</dbReference>
<dbReference type="PANTHER" id="PTHR30055">
    <property type="entry name" value="HTH-TYPE TRANSCRIPTIONAL REGULATOR RUTR"/>
    <property type="match status" value="1"/>
</dbReference>
<feature type="domain" description="HTH tetR-type" evidence="3">
    <location>
        <begin position="14"/>
        <end position="74"/>
    </location>
</feature>
<evidence type="ECO:0000259" key="3">
    <source>
        <dbReference type="PROSITE" id="PS50977"/>
    </source>
</evidence>
<evidence type="ECO:0000313" key="5">
    <source>
        <dbReference type="Proteomes" id="UP001165685"/>
    </source>
</evidence>
<dbReference type="InterPro" id="IPR050109">
    <property type="entry name" value="HTH-type_TetR-like_transc_reg"/>
</dbReference>
<sequence>MDHGRRSPRQQRSRQTVAWILEAAAQLFREHGYLATTTNKVAERAGVSIGSLYQYFSDKDDLLAALAEEHMERTAREVEDALAACAREEAPLPRLVGALAEAAARAHMHDPGIHPLLIDQALHRPDLVDGLRALEGRIAASLAAELRRVHGGGPDPATAALLAVQGINAQVHGALLWPPPGRTADEVLKALVRMWTAALGAAPER</sequence>
<keyword evidence="5" id="KW-1185">Reference proteome</keyword>